<evidence type="ECO:0000256" key="1">
    <source>
        <dbReference type="ARBA" id="ARBA00004370"/>
    </source>
</evidence>
<keyword evidence="9" id="KW-0636">Prenylation</keyword>
<feature type="coiled-coil region" evidence="10">
    <location>
        <begin position="31"/>
        <end position="58"/>
    </location>
</feature>
<dbReference type="AlphaFoldDB" id="A0A9P8NSL4"/>
<feature type="domain" description="G protein gamma" evidence="11">
    <location>
        <begin position="38"/>
        <end position="98"/>
    </location>
</feature>
<keyword evidence="8" id="KW-0449">Lipoprotein</keyword>
<proteinExistence type="inferred from homology"/>
<protein>
    <recommendedName>
        <fullName evidence="3">Guanine nucleotide-binding protein subunit gamma</fullName>
    </recommendedName>
</protein>
<evidence type="ECO:0000313" key="14">
    <source>
        <dbReference type="Proteomes" id="UP000788993"/>
    </source>
</evidence>
<keyword evidence="7" id="KW-0807">Transducer</keyword>
<dbReference type="Proteomes" id="UP000788993">
    <property type="component" value="Unassembled WGS sequence"/>
</dbReference>
<dbReference type="InterPro" id="IPR041848">
    <property type="entry name" value="Ste18_fungal"/>
</dbReference>
<evidence type="ECO:0000256" key="2">
    <source>
        <dbReference type="ARBA" id="ARBA00007431"/>
    </source>
</evidence>
<dbReference type="EMBL" id="JAEUBD010001571">
    <property type="protein sequence ID" value="KAH3658704.1"/>
    <property type="molecule type" value="Genomic_DNA"/>
</dbReference>
<evidence type="ECO:0000256" key="9">
    <source>
        <dbReference type="ARBA" id="ARBA00023289"/>
    </source>
</evidence>
<evidence type="ECO:0000256" key="4">
    <source>
        <dbReference type="ARBA" id="ARBA00022481"/>
    </source>
</evidence>
<dbReference type="PANTHER" id="PTHR28189:SF1">
    <property type="entry name" value="GUANINE NUCLEOTIDE-BINDING PROTEIN SUBUNIT GAMMA"/>
    <property type="match status" value="1"/>
</dbReference>
<evidence type="ECO:0000256" key="10">
    <source>
        <dbReference type="SAM" id="Coils"/>
    </source>
</evidence>
<evidence type="ECO:0000256" key="5">
    <source>
        <dbReference type="ARBA" id="ARBA00023136"/>
    </source>
</evidence>
<evidence type="ECO:0000256" key="3">
    <source>
        <dbReference type="ARBA" id="ARBA00016111"/>
    </source>
</evidence>
<reference evidence="13" key="1">
    <citation type="journal article" date="2021" name="Open Biol.">
        <title>Shared evolutionary footprints suggest mitochondrial oxidative damage underlies multiple complex I losses in fungi.</title>
        <authorList>
            <person name="Schikora-Tamarit M.A."/>
            <person name="Marcet-Houben M."/>
            <person name="Nosek J."/>
            <person name="Gabaldon T."/>
        </authorList>
    </citation>
    <scope>NUCLEOTIDE SEQUENCE</scope>
    <source>
        <strain evidence="13">NCAIM Y.01608</strain>
    </source>
</reference>
<keyword evidence="6" id="KW-0564">Palmitate</keyword>
<dbReference type="InterPro" id="IPR036284">
    <property type="entry name" value="GGL_sf"/>
</dbReference>
<feature type="domain" description="G protein gamma" evidence="12">
    <location>
        <begin position="34"/>
        <end position="108"/>
    </location>
</feature>
<evidence type="ECO:0000313" key="13">
    <source>
        <dbReference type="EMBL" id="KAH3658704.1"/>
    </source>
</evidence>
<evidence type="ECO:0000256" key="8">
    <source>
        <dbReference type="ARBA" id="ARBA00023288"/>
    </source>
</evidence>
<dbReference type="GO" id="GO:0031681">
    <property type="term" value="F:G-protein beta-subunit binding"/>
    <property type="evidence" value="ECO:0007669"/>
    <property type="project" value="InterPro"/>
</dbReference>
<gene>
    <name evidence="13" type="ORF">OGATHE_006428</name>
</gene>
<dbReference type="PANTHER" id="PTHR28189">
    <property type="entry name" value="GUANINE NUCLEOTIDE-BINDING PROTEIN SUBUNIT GAMMA"/>
    <property type="match status" value="1"/>
</dbReference>
<keyword evidence="5" id="KW-0472">Membrane</keyword>
<evidence type="ECO:0000256" key="7">
    <source>
        <dbReference type="ARBA" id="ARBA00023224"/>
    </source>
</evidence>
<organism evidence="13 14">
    <name type="scientific">Ogataea polymorpha</name>
    <dbReference type="NCBI Taxonomy" id="460523"/>
    <lineage>
        <taxon>Eukaryota</taxon>
        <taxon>Fungi</taxon>
        <taxon>Dikarya</taxon>
        <taxon>Ascomycota</taxon>
        <taxon>Saccharomycotina</taxon>
        <taxon>Pichiomycetes</taxon>
        <taxon>Pichiales</taxon>
        <taxon>Pichiaceae</taxon>
        <taxon>Ogataea</taxon>
    </lineage>
</organism>
<keyword evidence="10" id="KW-0175">Coiled coil</keyword>
<dbReference type="Gene3D" id="4.10.260.10">
    <property type="entry name" value="Transducin (heterotrimeric G protein), gamma chain"/>
    <property type="match status" value="1"/>
</dbReference>
<evidence type="ECO:0000259" key="12">
    <source>
        <dbReference type="SMART" id="SM01224"/>
    </source>
</evidence>
<keyword evidence="14" id="KW-1185">Reference proteome</keyword>
<dbReference type="GO" id="GO:0000750">
    <property type="term" value="P:pheromone-dependent signal transduction involved in conjugation with cellular fusion"/>
    <property type="evidence" value="ECO:0007669"/>
    <property type="project" value="InterPro"/>
</dbReference>
<dbReference type="GO" id="GO:0007186">
    <property type="term" value="P:G protein-coupled receptor signaling pathway"/>
    <property type="evidence" value="ECO:0007669"/>
    <property type="project" value="InterPro"/>
</dbReference>
<name>A0A9P8NSL4_9ASCO</name>
<evidence type="ECO:0000256" key="6">
    <source>
        <dbReference type="ARBA" id="ARBA00023139"/>
    </source>
</evidence>
<dbReference type="InterPro" id="IPR015898">
    <property type="entry name" value="G-protein_gamma-like_dom"/>
</dbReference>
<accession>A0A9P8NSL4</accession>
<sequence>MDLNAQRSPFKASGNFTDAEHEKLLRIVQLNKMKTMKLERLNQYNNRLKQELARERINASNSSLMIIKYTETTRDGLIPELWGPPQSRYSEKQQVRATKQDSRCCAIV</sequence>
<dbReference type="GO" id="GO:0005834">
    <property type="term" value="C:heterotrimeric G-protein complex"/>
    <property type="evidence" value="ECO:0007669"/>
    <property type="project" value="TreeGrafter"/>
</dbReference>
<dbReference type="SMART" id="SM00224">
    <property type="entry name" value="GGL"/>
    <property type="match status" value="1"/>
</dbReference>
<comment type="subcellular location">
    <subcellularLocation>
        <location evidence="1">Membrane</location>
    </subcellularLocation>
</comment>
<dbReference type="SMART" id="SM01224">
    <property type="entry name" value="G_gamma"/>
    <property type="match status" value="1"/>
</dbReference>
<comment type="caution">
    <text evidence="13">The sequence shown here is derived from an EMBL/GenBank/DDBJ whole genome shotgun (WGS) entry which is preliminary data.</text>
</comment>
<evidence type="ECO:0000259" key="11">
    <source>
        <dbReference type="SMART" id="SM00224"/>
    </source>
</evidence>
<keyword evidence="4" id="KW-0488">Methylation</keyword>
<comment type="similarity">
    <text evidence="2">Belongs to the G protein gamma family.</text>
</comment>
<reference evidence="13" key="2">
    <citation type="submission" date="2021-01" db="EMBL/GenBank/DDBJ databases">
        <authorList>
            <person name="Schikora-Tamarit M.A."/>
        </authorList>
    </citation>
    <scope>NUCLEOTIDE SEQUENCE</scope>
    <source>
        <strain evidence="13">NCAIM Y.01608</strain>
    </source>
</reference>
<dbReference type="Pfam" id="PF00631">
    <property type="entry name" value="G-gamma"/>
    <property type="match status" value="1"/>
</dbReference>